<dbReference type="PANTHER" id="PTHR43162">
    <property type="match status" value="1"/>
</dbReference>
<dbReference type="InterPro" id="IPR016040">
    <property type="entry name" value="NAD(P)-bd_dom"/>
</dbReference>
<dbReference type="Gene3D" id="3.40.50.720">
    <property type="entry name" value="NAD(P)-binding Rossmann-like Domain"/>
    <property type="match status" value="1"/>
</dbReference>
<reference evidence="2 3" key="2">
    <citation type="journal article" date="2010" name="Stand. Genomic Sci.">
        <title>Complete genome sequence of Kribbella flavida type strain (IFO 14399).</title>
        <authorList>
            <person name="Pukall R."/>
            <person name="Lapidus A."/>
            <person name="Glavina Del Rio T."/>
            <person name="Copeland A."/>
            <person name="Tice H."/>
            <person name="Cheng J.-F."/>
            <person name="Lucas S."/>
            <person name="Chen F."/>
            <person name="Nolan M."/>
            <person name="LaButti K."/>
            <person name="Pati A."/>
            <person name="Ivanova N."/>
            <person name="Mavrommatis K."/>
            <person name="Mikhailova N."/>
            <person name="Pitluck S."/>
            <person name="Bruce D."/>
            <person name="Goodwin L."/>
            <person name="Land M."/>
            <person name="Hauser L."/>
            <person name="Chang Y.-J."/>
            <person name="Jeffries C.D."/>
            <person name="Chen A."/>
            <person name="Palaniappan K."/>
            <person name="Chain P."/>
            <person name="Rohde M."/>
            <person name="Goeker M."/>
            <person name="Bristow J."/>
            <person name="Eisen J.A."/>
            <person name="Markowitz V."/>
            <person name="Hugenholtz P."/>
            <person name="Kyrpides N.C."/>
            <person name="Klenk H.-P."/>
            <person name="Brettin T."/>
        </authorList>
    </citation>
    <scope>NUCLEOTIDE SEQUENCE [LARGE SCALE GENOMIC DNA]</scope>
    <source>
        <strain evidence="3">DSM 17836 / JCM 10339 / NBRC 14399</strain>
    </source>
</reference>
<dbReference type="InterPro" id="IPR036291">
    <property type="entry name" value="NAD(P)-bd_dom_sf"/>
</dbReference>
<accession>D2PP92</accession>
<keyword evidence="3" id="KW-1185">Reference proteome</keyword>
<reference evidence="3" key="1">
    <citation type="submission" date="2009-09" db="EMBL/GenBank/DDBJ databases">
        <title>The complete genome of Kribbella flavida DSM 17836.</title>
        <authorList>
            <consortium name="US DOE Joint Genome Institute (JGI-PGF)"/>
            <person name="Lucas S."/>
            <person name="Copeland A."/>
            <person name="Lapidus A."/>
            <person name="Glavina del Rio T."/>
            <person name="Dalin E."/>
            <person name="Tice H."/>
            <person name="Bruce D."/>
            <person name="Goodwin L."/>
            <person name="Pitluck S."/>
            <person name="Kyrpides N."/>
            <person name="Mavromatis K."/>
            <person name="Ivanova N."/>
            <person name="Saunders E."/>
            <person name="Brettin T."/>
            <person name="Detter J.C."/>
            <person name="Han C."/>
            <person name="Larimer F."/>
            <person name="Land M."/>
            <person name="Hauser L."/>
            <person name="Markowitz V."/>
            <person name="Cheng J.-F."/>
            <person name="Hugenholtz P."/>
            <person name="Woyke T."/>
            <person name="Wu D."/>
            <person name="Pukall R."/>
            <person name="Klenk H.-P."/>
            <person name="Eisen J.A."/>
        </authorList>
    </citation>
    <scope>NUCLEOTIDE SEQUENCE [LARGE SCALE GENOMIC DNA]</scope>
    <source>
        <strain evidence="3">DSM 17836 / JCM 10339 / NBRC 14399</strain>
    </source>
</reference>
<name>D2PP92_KRIFD</name>
<organism evidence="2 3">
    <name type="scientific">Kribbella flavida (strain DSM 17836 / JCM 10339 / NBRC 14399)</name>
    <dbReference type="NCBI Taxonomy" id="479435"/>
    <lineage>
        <taxon>Bacteria</taxon>
        <taxon>Bacillati</taxon>
        <taxon>Actinomycetota</taxon>
        <taxon>Actinomycetes</taxon>
        <taxon>Propionibacteriales</taxon>
        <taxon>Kribbellaceae</taxon>
        <taxon>Kribbella</taxon>
    </lineage>
</organism>
<gene>
    <name evidence="2" type="ordered locus">Kfla_5682</name>
</gene>
<dbReference type="SUPFAM" id="SSF51735">
    <property type="entry name" value="NAD(P)-binding Rossmann-fold domains"/>
    <property type="match status" value="1"/>
</dbReference>
<proteinExistence type="predicted"/>
<dbReference type="Pfam" id="PF13460">
    <property type="entry name" value="NAD_binding_10"/>
    <property type="match status" value="1"/>
</dbReference>
<dbReference type="PANTHER" id="PTHR43162:SF1">
    <property type="entry name" value="PRESTALK A DIFFERENTIATION PROTEIN A"/>
    <property type="match status" value="1"/>
</dbReference>
<evidence type="ECO:0000259" key="1">
    <source>
        <dbReference type="Pfam" id="PF13460"/>
    </source>
</evidence>
<evidence type="ECO:0000313" key="2">
    <source>
        <dbReference type="EMBL" id="ADB34688.1"/>
    </source>
</evidence>
<dbReference type="EMBL" id="CP001736">
    <property type="protein sequence ID" value="ADB34688.1"/>
    <property type="molecule type" value="Genomic_DNA"/>
</dbReference>
<sequence>MTARILVTGGTGTLGQLVVPRLTQAARDVRVLSRSAREIDGVEVVVGDLATGQGVDKAFDGVEVVVHCAGSAKGDDEKARQVVKAAVPAGVRHIVNVSVVGADTLPVVSGLDRAMFGYFAAKRGAEVAIEQAGVGWSNLRATQFHDLAFSVAEQVAKSPVVPAPSGFKVQPVDPAAVADRLVELALGTPQGQVADVAGPRTYTFKEMVGIYLRAAGKRRLMLPLWMPGQAAAAYRAGANLSSGQGTGRSWEEFVAAKVAR</sequence>
<evidence type="ECO:0000313" key="3">
    <source>
        <dbReference type="Proteomes" id="UP000007967"/>
    </source>
</evidence>
<protein>
    <submittedName>
        <fullName evidence="2">NmrA family protein</fullName>
    </submittedName>
</protein>
<dbReference type="HOGENOM" id="CLU_007383_5_1_11"/>
<dbReference type="Proteomes" id="UP000007967">
    <property type="component" value="Chromosome"/>
</dbReference>
<feature type="domain" description="NAD(P)-binding" evidence="1">
    <location>
        <begin position="9"/>
        <end position="183"/>
    </location>
</feature>
<dbReference type="KEGG" id="kfl:Kfla_5682"/>
<dbReference type="STRING" id="479435.Kfla_5682"/>
<dbReference type="AlphaFoldDB" id="D2PP92"/>
<dbReference type="eggNOG" id="COG0702">
    <property type="taxonomic scope" value="Bacteria"/>
</dbReference>
<dbReference type="InterPro" id="IPR051604">
    <property type="entry name" value="Ergot_Alk_Oxidoreductase"/>
</dbReference>
<dbReference type="RefSeq" id="WP_012923242.1">
    <property type="nucleotide sequence ID" value="NC_013729.1"/>
</dbReference>
<dbReference type="OrthoDB" id="9771302at2"/>